<evidence type="ECO:0000313" key="5">
    <source>
        <dbReference type="EMBL" id="QHJ00087.1"/>
    </source>
</evidence>
<dbReference type="KEGG" id="xyk:GT347_20145"/>
<dbReference type="Proteomes" id="UP000464787">
    <property type="component" value="Chromosome"/>
</dbReference>
<keyword evidence="3" id="KW-0804">Transcription</keyword>
<dbReference type="CDD" id="cd06462">
    <property type="entry name" value="Peptidase_S24_S26"/>
    <property type="match status" value="1"/>
</dbReference>
<proteinExistence type="predicted"/>
<dbReference type="InterPro" id="IPR036286">
    <property type="entry name" value="LexA/Signal_pep-like_sf"/>
</dbReference>
<reference evidence="5 6" key="1">
    <citation type="submission" date="2020-01" db="EMBL/GenBank/DDBJ databases">
        <title>Genome sequencing of strain KACC 21265.</title>
        <authorList>
            <person name="Heo J."/>
            <person name="Kim S.-J."/>
            <person name="Kim J.-S."/>
            <person name="Hong S.-B."/>
            <person name="Kwon S.-W."/>
        </authorList>
    </citation>
    <scope>NUCLEOTIDE SEQUENCE [LARGE SCALE GENOMIC DNA]</scope>
    <source>
        <strain evidence="5 6">KACC 21265</strain>
    </source>
</reference>
<keyword evidence="2" id="KW-0238">DNA-binding</keyword>
<evidence type="ECO:0000256" key="2">
    <source>
        <dbReference type="ARBA" id="ARBA00023125"/>
    </source>
</evidence>
<dbReference type="SUPFAM" id="SSF51306">
    <property type="entry name" value="LexA/Signal peptidase"/>
    <property type="match status" value="1"/>
</dbReference>
<dbReference type="EMBL" id="CP047650">
    <property type="protein sequence ID" value="QHJ00087.1"/>
    <property type="molecule type" value="Genomic_DNA"/>
</dbReference>
<dbReference type="Pfam" id="PF00717">
    <property type="entry name" value="Peptidase_S24"/>
    <property type="match status" value="1"/>
</dbReference>
<evidence type="ECO:0000256" key="1">
    <source>
        <dbReference type="ARBA" id="ARBA00023015"/>
    </source>
</evidence>
<feature type="domain" description="Peptidase S24/S26A/S26B/S26C" evidence="4">
    <location>
        <begin position="1"/>
        <end position="72"/>
    </location>
</feature>
<protein>
    <recommendedName>
        <fullName evidence="4">Peptidase S24/S26A/S26B/S26C domain-containing protein</fullName>
    </recommendedName>
</protein>
<evidence type="ECO:0000313" key="6">
    <source>
        <dbReference type="Proteomes" id="UP000464787"/>
    </source>
</evidence>
<dbReference type="GO" id="GO:0003677">
    <property type="term" value="F:DNA binding"/>
    <property type="evidence" value="ECO:0007669"/>
    <property type="project" value="UniProtKB-KW"/>
</dbReference>
<dbReference type="PANTHER" id="PTHR40661">
    <property type="match status" value="1"/>
</dbReference>
<keyword evidence="6" id="KW-1185">Reference proteome</keyword>
<name>A0A857J893_9BURK</name>
<gene>
    <name evidence="5" type="ORF">GT347_20145</name>
</gene>
<evidence type="ECO:0000256" key="3">
    <source>
        <dbReference type="ARBA" id="ARBA00023163"/>
    </source>
</evidence>
<organism evidence="5 6">
    <name type="scientific">Xylophilus rhododendri</name>
    <dbReference type="NCBI Taxonomy" id="2697032"/>
    <lineage>
        <taxon>Bacteria</taxon>
        <taxon>Pseudomonadati</taxon>
        <taxon>Pseudomonadota</taxon>
        <taxon>Betaproteobacteria</taxon>
        <taxon>Burkholderiales</taxon>
        <taxon>Xylophilus</taxon>
    </lineage>
</organism>
<dbReference type="InterPro" id="IPR015927">
    <property type="entry name" value="Peptidase_S24_S26A/B/C"/>
</dbReference>
<accession>A0A857J893</accession>
<evidence type="ECO:0000259" key="4">
    <source>
        <dbReference type="Pfam" id="PF00717"/>
    </source>
</evidence>
<sequence>MEPTIKDGAVLLINKADKTPRDGHIYAFVKGDEILVKRFRQRGDSWYATSDNGNADIFLDGLAQIIVEGRAVWMGAKL</sequence>
<dbReference type="RefSeq" id="WP_160553897.1">
    <property type="nucleotide sequence ID" value="NZ_CP047650.1"/>
</dbReference>
<keyword evidence="1" id="KW-0805">Transcription regulation</keyword>
<dbReference type="Gene3D" id="2.10.109.10">
    <property type="entry name" value="Umud Fragment, subunit A"/>
    <property type="match status" value="1"/>
</dbReference>
<dbReference type="PANTHER" id="PTHR40661:SF3">
    <property type="entry name" value="FELS-1 PROPHAGE TRANSCRIPTIONAL REGULATOR"/>
    <property type="match status" value="1"/>
</dbReference>
<dbReference type="AlphaFoldDB" id="A0A857J893"/>